<feature type="transmembrane region" description="Helical" evidence="1">
    <location>
        <begin position="53"/>
        <end position="71"/>
    </location>
</feature>
<gene>
    <name evidence="2" type="ORF">PEPS_13690</name>
</gene>
<name>A0ABN6L7K3_9BACT</name>
<dbReference type="Proteomes" id="UP001354989">
    <property type="component" value="Chromosome"/>
</dbReference>
<feature type="transmembrane region" description="Helical" evidence="1">
    <location>
        <begin position="77"/>
        <end position="94"/>
    </location>
</feature>
<keyword evidence="1" id="KW-1133">Transmembrane helix</keyword>
<keyword evidence="1" id="KW-0472">Membrane</keyword>
<feature type="transmembrane region" description="Helical" evidence="1">
    <location>
        <begin position="29"/>
        <end position="46"/>
    </location>
</feature>
<organism evidence="2 3">
    <name type="scientific">Persicobacter psychrovividus</name>
    <dbReference type="NCBI Taxonomy" id="387638"/>
    <lineage>
        <taxon>Bacteria</taxon>
        <taxon>Pseudomonadati</taxon>
        <taxon>Bacteroidota</taxon>
        <taxon>Cytophagia</taxon>
        <taxon>Cytophagales</taxon>
        <taxon>Persicobacteraceae</taxon>
        <taxon>Persicobacter</taxon>
    </lineage>
</organism>
<evidence type="ECO:0000313" key="2">
    <source>
        <dbReference type="EMBL" id="BDC99088.1"/>
    </source>
</evidence>
<sequence>MYWVLMAFVFLYGFYYLFNKTPVDRINFTYYAVIVDVQLIVFILYFTYLRRYLYVMILVGFTFLLFFTSLLGKGLPPIFWIILSIVAILSIRDFKKV</sequence>
<protein>
    <submittedName>
        <fullName evidence="2">Uncharacterized protein</fullName>
    </submittedName>
</protein>
<keyword evidence="1" id="KW-0812">Transmembrane</keyword>
<keyword evidence="3" id="KW-1185">Reference proteome</keyword>
<reference evidence="2 3" key="1">
    <citation type="submission" date="2021-12" db="EMBL/GenBank/DDBJ databases">
        <title>Genome sequencing of bacteria with rrn-lacking chromosome and rrn-plasmid.</title>
        <authorList>
            <person name="Anda M."/>
            <person name="Iwasaki W."/>
        </authorList>
    </citation>
    <scope>NUCLEOTIDE SEQUENCE [LARGE SCALE GENOMIC DNA]</scope>
    <source>
        <strain evidence="2 3">NBRC 101262</strain>
    </source>
</reference>
<evidence type="ECO:0000313" key="3">
    <source>
        <dbReference type="Proteomes" id="UP001354989"/>
    </source>
</evidence>
<proteinExistence type="predicted"/>
<evidence type="ECO:0000256" key="1">
    <source>
        <dbReference type="SAM" id="Phobius"/>
    </source>
</evidence>
<dbReference type="EMBL" id="AP025292">
    <property type="protein sequence ID" value="BDC99088.1"/>
    <property type="molecule type" value="Genomic_DNA"/>
</dbReference>
<accession>A0ABN6L7K3</accession>